<evidence type="ECO:0000256" key="1">
    <source>
        <dbReference type="ARBA" id="ARBA00009437"/>
    </source>
</evidence>
<dbReference type="InterPro" id="IPR036390">
    <property type="entry name" value="WH_DNA-bd_sf"/>
</dbReference>
<evidence type="ECO:0000259" key="6">
    <source>
        <dbReference type="PROSITE" id="PS50931"/>
    </source>
</evidence>
<dbReference type="Pfam" id="PF03466">
    <property type="entry name" value="LysR_substrate"/>
    <property type="match status" value="1"/>
</dbReference>
<dbReference type="Gene3D" id="3.40.190.290">
    <property type="match status" value="1"/>
</dbReference>
<sequence length="455" mass="47460">MEEFPRVLTPLAPPSLDSSRFSHDAMTPSSAPRPASAIGDAQGFPALAAQLRPLRALLGVVRHGSTTHAARAMHLSQPAVARAVQQLEAACGVPLFQRGARGMMPTAPGSQLAARTEALLAHLVSGAAEAHAAAVAAPGSNRRRVPAPPRFADTVPAGQLRALVAIAGCGSESLAARRLGIGQPAVHAALAGLEDALALPLFYKLAFGTRLTPAGEALLRRVKLALAELRGMDSDLSAWRGAVRGRVVVGVLPLSVGIFLPRAVEDLAARHPDIEVAIVDGTYESLMQQLLGADIDAIAGALRADAPAGEVRQLHLLDDDLVVVAPAGHAALRRKRLQLADLLQWPWVTPLPGTPADHALVRLFASHGLAPPRGDLRASSPVMTQAFVLQTGRLALASHGESLQHDHGGQLAIVPVALPSTRRRIGLATRALSVASPDLELFMQACLEAAGNRPA</sequence>
<keyword evidence="4" id="KW-0804">Transcription</keyword>
<evidence type="ECO:0000256" key="3">
    <source>
        <dbReference type="ARBA" id="ARBA00023125"/>
    </source>
</evidence>
<dbReference type="InterPro" id="IPR050950">
    <property type="entry name" value="HTH-type_LysR_regulators"/>
</dbReference>
<gene>
    <name evidence="7" type="ORF">SAMN04489711_11873</name>
</gene>
<dbReference type="Pfam" id="PF00126">
    <property type="entry name" value="HTH_1"/>
    <property type="match status" value="2"/>
</dbReference>
<evidence type="ECO:0000256" key="2">
    <source>
        <dbReference type="ARBA" id="ARBA00023015"/>
    </source>
</evidence>
<dbReference type="AlphaFoldDB" id="A0A1I2H4I6"/>
<dbReference type="PROSITE" id="PS50931">
    <property type="entry name" value="HTH_LYSR"/>
    <property type="match status" value="2"/>
</dbReference>
<dbReference type="Proteomes" id="UP000199119">
    <property type="component" value="Unassembled WGS sequence"/>
</dbReference>
<feature type="domain" description="HTH lysR-type" evidence="6">
    <location>
        <begin position="159"/>
        <end position="212"/>
    </location>
</feature>
<dbReference type="SUPFAM" id="SSF46785">
    <property type="entry name" value="Winged helix' DNA-binding domain"/>
    <property type="match status" value="2"/>
</dbReference>
<dbReference type="SUPFAM" id="SSF53850">
    <property type="entry name" value="Periplasmic binding protein-like II"/>
    <property type="match status" value="1"/>
</dbReference>
<dbReference type="InterPro" id="IPR000847">
    <property type="entry name" value="LysR_HTH_N"/>
</dbReference>
<evidence type="ECO:0000313" key="8">
    <source>
        <dbReference type="Proteomes" id="UP000199119"/>
    </source>
</evidence>
<dbReference type="GO" id="GO:0005829">
    <property type="term" value="C:cytosol"/>
    <property type="evidence" value="ECO:0007669"/>
    <property type="project" value="TreeGrafter"/>
</dbReference>
<dbReference type="InterPro" id="IPR036388">
    <property type="entry name" value="WH-like_DNA-bd_sf"/>
</dbReference>
<reference evidence="8" key="1">
    <citation type="submission" date="2016-10" db="EMBL/GenBank/DDBJ databases">
        <authorList>
            <person name="Varghese N."/>
            <person name="Submissions S."/>
        </authorList>
    </citation>
    <scope>NUCLEOTIDE SEQUENCE [LARGE SCALE GENOMIC DNA]</scope>
    <source>
        <strain evidence="8">DSM 27981</strain>
    </source>
</reference>
<dbReference type="GO" id="GO:0003677">
    <property type="term" value="F:DNA binding"/>
    <property type="evidence" value="ECO:0007669"/>
    <property type="project" value="UniProtKB-KW"/>
</dbReference>
<dbReference type="STRING" id="1177982.SAMN04489711_11873"/>
<name>A0A1I2H4I6_9BURK</name>
<evidence type="ECO:0000256" key="5">
    <source>
        <dbReference type="SAM" id="MobiDB-lite"/>
    </source>
</evidence>
<dbReference type="InterPro" id="IPR005119">
    <property type="entry name" value="LysR_subst-bd"/>
</dbReference>
<accession>A0A1I2H4I6</accession>
<dbReference type="EMBL" id="FONX01000018">
    <property type="protein sequence ID" value="SFF23591.1"/>
    <property type="molecule type" value="Genomic_DNA"/>
</dbReference>
<protein>
    <submittedName>
        <fullName evidence="7">Transcriptional regulator, LysR family</fullName>
    </submittedName>
</protein>
<feature type="domain" description="HTH lysR-type" evidence="6">
    <location>
        <begin position="54"/>
        <end position="106"/>
    </location>
</feature>
<keyword evidence="8" id="KW-1185">Reference proteome</keyword>
<dbReference type="GO" id="GO:0003700">
    <property type="term" value="F:DNA-binding transcription factor activity"/>
    <property type="evidence" value="ECO:0007669"/>
    <property type="project" value="InterPro"/>
</dbReference>
<keyword evidence="3" id="KW-0238">DNA-binding</keyword>
<evidence type="ECO:0000256" key="4">
    <source>
        <dbReference type="ARBA" id="ARBA00023163"/>
    </source>
</evidence>
<dbReference type="PANTHER" id="PTHR30419">
    <property type="entry name" value="HTH-TYPE TRANSCRIPTIONAL REGULATOR YBHD"/>
    <property type="match status" value="1"/>
</dbReference>
<keyword evidence="2" id="KW-0805">Transcription regulation</keyword>
<comment type="similarity">
    <text evidence="1">Belongs to the LysR transcriptional regulatory family.</text>
</comment>
<evidence type="ECO:0000313" key="7">
    <source>
        <dbReference type="EMBL" id="SFF23591.1"/>
    </source>
</evidence>
<dbReference type="PANTHER" id="PTHR30419:SF8">
    <property type="entry name" value="NITROGEN ASSIMILATION TRANSCRIPTIONAL ACTIVATOR-RELATED"/>
    <property type="match status" value="1"/>
</dbReference>
<feature type="region of interest" description="Disordered" evidence="5">
    <location>
        <begin position="1"/>
        <end position="38"/>
    </location>
</feature>
<proteinExistence type="inferred from homology"/>
<organism evidence="7 8">
    <name type="scientific">Paracidovorax wautersii</name>
    <dbReference type="NCBI Taxonomy" id="1177982"/>
    <lineage>
        <taxon>Bacteria</taxon>
        <taxon>Pseudomonadati</taxon>
        <taxon>Pseudomonadota</taxon>
        <taxon>Betaproteobacteria</taxon>
        <taxon>Burkholderiales</taxon>
        <taxon>Comamonadaceae</taxon>
        <taxon>Paracidovorax</taxon>
    </lineage>
</organism>
<dbReference type="PRINTS" id="PR00039">
    <property type="entry name" value="HTHLYSR"/>
</dbReference>
<dbReference type="Gene3D" id="1.10.10.10">
    <property type="entry name" value="Winged helix-like DNA-binding domain superfamily/Winged helix DNA-binding domain"/>
    <property type="match status" value="2"/>
</dbReference>